<dbReference type="Proteomes" id="UP000297245">
    <property type="component" value="Unassembled WGS sequence"/>
</dbReference>
<dbReference type="AlphaFoldDB" id="A0A4S8KPF7"/>
<evidence type="ECO:0000313" key="2">
    <source>
        <dbReference type="EMBL" id="THU99675.1"/>
    </source>
</evidence>
<organism evidence="1 3">
    <name type="scientific">Dendrothele bispora (strain CBS 962.96)</name>
    <dbReference type="NCBI Taxonomy" id="1314807"/>
    <lineage>
        <taxon>Eukaryota</taxon>
        <taxon>Fungi</taxon>
        <taxon>Dikarya</taxon>
        <taxon>Basidiomycota</taxon>
        <taxon>Agaricomycotina</taxon>
        <taxon>Agaricomycetes</taxon>
        <taxon>Agaricomycetidae</taxon>
        <taxon>Agaricales</taxon>
        <taxon>Agaricales incertae sedis</taxon>
        <taxon>Dendrothele</taxon>
    </lineage>
</organism>
<gene>
    <name evidence="2" type="ORF">K435DRAFT_751681</name>
    <name evidence="1" type="ORF">K435DRAFT_973926</name>
</gene>
<dbReference type="EMBL" id="ML180409">
    <property type="protein sequence ID" value="THU77542.1"/>
    <property type="molecule type" value="Genomic_DNA"/>
</dbReference>
<proteinExistence type="predicted"/>
<accession>A0A4S8KPF7</accession>
<dbReference type="Pfam" id="PF08843">
    <property type="entry name" value="AbiEii"/>
    <property type="match status" value="1"/>
</dbReference>
<reference evidence="1 3" key="1">
    <citation type="journal article" date="2019" name="Nat. Ecol. Evol.">
        <title>Megaphylogeny resolves global patterns of mushroom evolution.</title>
        <authorList>
            <person name="Varga T."/>
            <person name="Krizsan K."/>
            <person name="Foldi C."/>
            <person name="Dima B."/>
            <person name="Sanchez-Garcia M."/>
            <person name="Sanchez-Ramirez S."/>
            <person name="Szollosi G.J."/>
            <person name="Szarkandi J.G."/>
            <person name="Papp V."/>
            <person name="Albert L."/>
            <person name="Andreopoulos W."/>
            <person name="Angelini C."/>
            <person name="Antonin V."/>
            <person name="Barry K.W."/>
            <person name="Bougher N.L."/>
            <person name="Buchanan P."/>
            <person name="Buyck B."/>
            <person name="Bense V."/>
            <person name="Catcheside P."/>
            <person name="Chovatia M."/>
            <person name="Cooper J."/>
            <person name="Damon W."/>
            <person name="Desjardin D."/>
            <person name="Finy P."/>
            <person name="Geml J."/>
            <person name="Haridas S."/>
            <person name="Hughes K."/>
            <person name="Justo A."/>
            <person name="Karasinski D."/>
            <person name="Kautmanova I."/>
            <person name="Kiss B."/>
            <person name="Kocsube S."/>
            <person name="Kotiranta H."/>
            <person name="LaButti K.M."/>
            <person name="Lechner B.E."/>
            <person name="Liimatainen K."/>
            <person name="Lipzen A."/>
            <person name="Lukacs Z."/>
            <person name="Mihaltcheva S."/>
            <person name="Morgado L.N."/>
            <person name="Niskanen T."/>
            <person name="Noordeloos M.E."/>
            <person name="Ohm R.A."/>
            <person name="Ortiz-Santana B."/>
            <person name="Ovrebo C."/>
            <person name="Racz N."/>
            <person name="Riley R."/>
            <person name="Savchenko A."/>
            <person name="Shiryaev A."/>
            <person name="Soop K."/>
            <person name="Spirin V."/>
            <person name="Szebenyi C."/>
            <person name="Tomsovsky M."/>
            <person name="Tulloss R.E."/>
            <person name="Uehling J."/>
            <person name="Grigoriev I.V."/>
            <person name="Vagvolgyi C."/>
            <person name="Papp T."/>
            <person name="Martin F.M."/>
            <person name="Miettinen O."/>
            <person name="Hibbett D.S."/>
            <person name="Nagy L.G."/>
        </authorList>
    </citation>
    <scope>NUCLEOTIDE SEQUENCE [LARGE SCALE GENOMIC DNA]</scope>
    <source>
        <strain evidence="1 3">CBS 962.96</strain>
    </source>
</reference>
<dbReference type="InterPro" id="IPR014942">
    <property type="entry name" value="AbiEii"/>
</dbReference>
<evidence type="ECO:0000313" key="3">
    <source>
        <dbReference type="Proteomes" id="UP000297245"/>
    </source>
</evidence>
<dbReference type="EMBL" id="ML179115">
    <property type="protein sequence ID" value="THU99675.1"/>
    <property type="molecule type" value="Genomic_DNA"/>
</dbReference>
<keyword evidence="3" id="KW-1185">Reference proteome</keyword>
<protein>
    <submittedName>
        <fullName evidence="1">Uncharacterized protein</fullName>
    </submittedName>
</protein>
<name>A0A4S8KPF7_DENBC</name>
<dbReference type="OrthoDB" id="3133286at2759"/>
<sequence>MSYELTPKEVRRAARAAISIFKENRYDCCLFGSLACHIFGMRNRDPEDVDLIVLNSGKLNAEGLKKLLVDNCSWRFHLEDPPNPNAPYKILYYRVPTYRPRAPPKFCKIDILVTGKDRTKLQIPRVPNSSIAYEEPFKDIPVMPLLALLGLKLQGWYDNSNSPWKNKRRKAVQDAEDVNQLLEIAVDQECHLENWSEKWIPGWFREKVEMMLEEYKEEFPDSEENWSELGFD</sequence>
<evidence type="ECO:0000313" key="1">
    <source>
        <dbReference type="EMBL" id="THU77542.1"/>
    </source>
</evidence>